<evidence type="ECO:0000313" key="3">
    <source>
        <dbReference type="Proteomes" id="UP000502665"/>
    </source>
</evidence>
<sequence>MTLDVPGRPRVVAVPGHTPGSVAFHLPAQGTVFTGDALVTHDGLVGLTGTGPQIIGPVFTHDTAQARTSLEALTSLDAGLMLPGHGDPLHGSVADAVAQARHTPS</sequence>
<feature type="domain" description="Metallo-beta-lactamase" evidence="1">
    <location>
        <begin position="9"/>
        <end position="85"/>
    </location>
</feature>
<dbReference type="PANTHER" id="PTHR42951">
    <property type="entry name" value="METALLO-BETA-LACTAMASE DOMAIN-CONTAINING"/>
    <property type="match status" value="1"/>
</dbReference>
<dbReference type="SUPFAM" id="SSF56281">
    <property type="entry name" value="Metallo-hydrolase/oxidoreductase"/>
    <property type="match status" value="1"/>
</dbReference>
<evidence type="ECO:0000313" key="2">
    <source>
        <dbReference type="EMBL" id="QJT06362.1"/>
    </source>
</evidence>
<dbReference type="InterPro" id="IPR036866">
    <property type="entry name" value="RibonucZ/Hydroxyglut_hydro"/>
</dbReference>
<dbReference type="RefSeq" id="WP_171401674.1">
    <property type="nucleotide sequence ID" value="NZ_CP049838.1"/>
</dbReference>
<dbReference type="Gene3D" id="3.60.15.10">
    <property type="entry name" value="Ribonuclease Z/Hydroxyacylglutathione hydrolase-like"/>
    <property type="match status" value="1"/>
</dbReference>
<dbReference type="PANTHER" id="PTHR42951:SF14">
    <property type="entry name" value="METALLO-BETA-LACTAMASE SUPERFAMILY PROTEIN"/>
    <property type="match status" value="1"/>
</dbReference>
<dbReference type="InterPro" id="IPR001279">
    <property type="entry name" value="Metallo-B-lactamas"/>
</dbReference>
<keyword evidence="3" id="KW-1185">Reference proteome</keyword>
<dbReference type="GO" id="GO:0016787">
    <property type="term" value="F:hydrolase activity"/>
    <property type="evidence" value="ECO:0007669"/>
    <property type="project" value="UniProtKB-KW"/>
</dbReference>
<dbReference type="AlphaFoldDB" id="A0A6M4X2D7"/>
<dbReference type="Pfam" id="PF00753">
    <property type="entry name" value="Lactamase_B"/>
    <property type="match status" value="1"/>
</dbReference>
<name>A0A6M4X2D7_9ACTN</name>
<proteinExistence type="predicted"/>
<evidence type="ECO:0000259" key="1">
    <source>
        <dbReference type="Pfam" id="PF00753"/>
    </source>
</evidence>
<dbReference type="InterPro" id="IPR050855">
    <property type="entry name" value="NDM-1-like"/>
</dbReference>
<reference evidence="2" key="1">
    <citation type="submission" date="2020-03" db="EMBL/GenBank/DDBJ databases">
        <title>Molecular networking-based the target discovery of potent antiproliferative macrolactams: 5/6/7/16 polycyclic ansamycins and glycosylated trienomycin from Streptomyces cacaoi subsp. asoensis.</title>
        <authorList>
            <person name="Liu L.-L."/>
        </authorList>
    </citation>
    <scope>NUCLEOTIDE SEQUENCE [LARGE SCALE GENOMIC DNA]</scope>
    <source>
        <strain evidence="2">H2S5</strain>
    </source>
</reference>
<dbReference type="EMBL" id="CP049838">
    <property type="protein sequence ID" value="QJT06362.1"/>
    <property type="molecule type" value="Genomic_DNA"/>
</dbReference>
<protein>
    <submittedName>
        <fullName evidence="2">MBL fold metallo-hydrolase</fullName>
    </submittedName>
</protein>
<dbReference type="Proteomes" id="UP000502665">
    <property type="component" value="Chromosome"/>
</dbReference>
<gene>
    <name evidence="2" type="ORF">G9272_43700</name>
</gene>
<organism evidence="2 3">
    <name type="scientific">Streptomyces asoensis</name>
    <dbReference type="NCBI Taxonomy" id="249586"/>
    <lineage>
        <taxon>Bacteria</taxon>
        <taxon>Bacillati</taxon>
        <taxon>Actinomycetota</taxon>
        <taxon>Actinomycetes</taxon>
        <taxon>Kitasatosporales</taxon>
        <taxon>Streptomycetaceae</taxon>
        <taxon>Streptomyces</taxon>
    </lineage>
</organism>
<accession>A0A6M4X2D7</accession>